<feature type="binding site" evidence="6 7">
    <location>
        <position position="109"/>
    </location>
    <ligand>
        <name>ATP</name>
        <dbReference type="ChEBI" id="CHEBI:30616"/>
    </ligand>
</feature>
<dbReference type="EMBL" id="BAABDD010000001">
    <property type="protein sequence ID" value="GAA3724506.1"/>
    <property type="molecule type" value="Genomic_DNA"/>
</dbReference>
<dbReference type="InterPro" id="IPR036850">
    <property type="entry name" value="NDK-like_dom_sf"/>
</dbReference>
<keyword evidence="6" id="KW-0547">Nucleotide-binding</keyword>
<feature type="domain" description="Nucleoside diphosphate kinase-like" evidence="9">
    <location>
        <begin position="8"/>
        <end position="141"/>
    </location>
</feature>
<evidence type="ECO:0000256" key="4">
    <source>
        <dbReference type="ARBA" id="ARBA00022777"/>
    </source>
</evidence>
<keyword evidence="3 6" id="KW-0808">Transferase</keyword>
<dbReference type="SUPFAM" id="SSF54919">
    <property type="entry name" value="Nucleoside diphosphate kinase, NDK"/>
    <property type="match status" value="1"/>
</dbReference>
<protein>
    <recommendedName>
        <fullName evidence="6">Nucleoside diphosphate kinase</fullName>
        <shortName evidence="6">NDK</shortName>
        <shortName evidence="6">NDP kinase</shortName>
        <ecNumber evidence="6">2.7.4.6</ecNumber>
    </recommendedName>
    <alternativeName>
        <fullName evidence="6">Nucleoside-2-P kinase</fullName>
    </alternativeName>
</protein>
<dbReference type="Pfam" id="PF00334">
    <property type="entry name" value="NDK"/>
    <property type="match status" value="1"/>
</dbReference>
<dbReference type="NCBIfam" id="NF001908">
    <property type="entry name" value="PRK00668.1"/>
    <property type="match status" value="1"/>
</dbReference>
<reference evidence="11" key="1">
    <citation type="journal article" date="2019" name="Int. J. Syst. Evol. Microbiol.">
        <title>The Global Catalogue of Microorganisms (GCM) 10K type strain sequencing project: providing services to taxonomists for standard genome sequencing and annotation.</title>
        <authorList>
            <consortium name="The Broad Institute Genomics Platform"/>
            <consortium name="The Broad Institute Genome Sequencing Center for Infectious Disease"/>
            <person name="Wu L."/>
            <person name="Ma J."/>
        </authorList>
    </citation>
    <scope>NUCLEOTIDE SEQUENCE [LARGE SCALE GENOMIC DNA]</scope>
    <source>
        <strain evidence="11">JCM 17137</strain>
    </source>
</reference>
<comment type="subcellular location">
    <subcellularLocation>
        <location evidence="6">Cytoplasm</location>
    </subcellularLocation>
</comment>
<dbReference type="Proteomes" id="UP001500908">
    <property type="component" value="Unassembled WGS sequence"/>
</dbReference>
<evidence type="ECO:0000256" key="2">
    <source>
        <dbReference type="ARBA" id="ARBA00008142"/>
    </source>
</evidence>
<evidence type="ECO:0000256" key="1">
    <source>
        <dbReference type="ARBA" id="ARBA00001946"/>
    </source>
</evidence>
<feature type="binding site" evidence="6 7">
    <location>
        <position position="98"/>
    </location>
    <ligand>
        <name>ATP</name>
        <dbReference type="ChEBI" id="CHEBI:30616"/>
    </ligand>
</feature>
<dbReference type="EC" id="2.7.4.6" evidence="6"/>
<keyword evidence="5 6" id="KW-0546">Nucleotide metabolism</keyword>
<comment type="catalytic activity">
    <reaction evidence="6">
        <text>a 2'-deoxyribonucleoside 5'-diphosphate + ATP = a 2'-deoxyribonucleoside 5'-triphosphate + ADP</text>
        <dbReference type="Rhea" id="RHEA:44640"/>
        <dbReference type="ChEBI" id="CHEBI:30616"/>
        <dbReference type="ChEBI" id="CHEBI:61560"/>
        <dbReference type="ChEBI" id="CHEBI:73316"/>
        <dbReference type="ChEBI" id="CHEBI:456216"/>
        <dbReference type="EC" id="2.7.4.6"/>
    </reaction>
</comment>
<keyword evidence="6" id="KW-0963">Cytoplasm</keyword>
<keyword evidence="6" id="KW-0479">Metal-binding</keyword>
<dbReference type="InterPro" id="IPR001564">
    <property type="entry name" value="Nucleoside_diP_kinase"/>
</dbReference>
<comment type="similarity">
    <text evidence="2 6 7 8">Belongs to the NDK family.</text>
</comment>
<evidence type="ECO:0000256" key="5">
    <source>
        <dbReference type="ARBA" id="ARBA00023080"/>
    </source>
</evidence>
<name>A0ABP7EU96_9ACTN</name>
<sequence>MREGRTVVERTLVLIKPDGVRRSIIGEVISRIERKGLRIAAMDMRTLSTEVAEAHYEEHANRPFFASLVEFITGGPLVAMVVEGERAIEAFRSLAGATDPVSAVPGTIRGDFALEVQENIVHGSDSTYSADREIKLFFPELA</sequence>
<gene>
    <name evidence="6 10" type="primary">ndk</name>
    <name evidence="10" type="ORF">GCM10022402_01440</name>
</gene>
<feature type="binding site" evidence="6 7">
    <location>
        <position position="92"/>
    </location>
    <ligand>
        <name>ATP</name>
        <dbReference type="ChEBI" id="CHEBI:30616"/>
    </ligand>
</feature>
<comment type="function">
    <text evidence="6">Major role in the synthesis of nucleoside triphosphates other than ATP. The ATP gamma phosphate is transferred to the NDP beta phosphate via a ping-pong mechanism, using a phosphorylated active-site intermediate.</text>
</comment>
<proteinExistence type="inferred from homology"/>
<evidence type="ECO:0000256" key="7">
    <source>
        <dbReference type="PROSITE-ProRule" id="PRU00706"/>
    </source>
</evidence>
<keyword evidence="6" id="KW-0067">ATP-binding</keyword>
<dbReference type="SMART" id="SM00562">
    <property type="entry name" value="NDK"/>
    <property type="match status" value="1"/>
</dbReference>
<comment type="cofactor">
    <cofactor evidence="1 6">
        <name>Mg(2+)</name>
        <dbReference type="ChEBI" id="CHEBI:18420"/>
    </cofactor>
</comment>
<dbReference type="Gene3D" id="3.30.70.141">
    <property type="entry name" value="Nucleoside diphosphate kinase-like domain"/>
    <property type="match status" value="1"/>
</dbReference>
<dbReference type="InterPro" id="IPR034907">
    <property type="entry name" value="NDK-like_dom"/>
</dbReference>
<dbReference type="PRINTS" id="PR01243">
    <property type="entry name" value="NUCDPKINASE"/>
</dbReference>
<comment type="catalytic activity">
    <reaction evidence="6">
        <text>a ribonucleoside 5'-diphosphate + ATP = a ribonucleoside 5'-triphosphate + ADP</text>
        <dbReference type="Rhea" id="RHEA:18113"/>
        <dbReference type="ChEBI" id="CHEBI:30616"/>
        <dbReference type="ChEBI" id="CHEBI:57930"/>
        <dbReference type="ChEBI" id="CHEBI:61557"/>
        <dbReference type="ChEBI" id="CHEBI:456216"/>
        <dbReference type="EC" id="2.7.4.6"/>
    </reaction>
</comment>
<feature type="binding site" evidence="6 7">
    <location>
        <position position="119"/>
    </location>
    <ligand>
        <name>ATP</name>
        <dbReference type="ChEBI" id="CHEBI:30616"/>
    </ligand>
</feature>
<comment type="caution">
    <text evidence="10">The sequence shown here is derived from an EMBL/GenBank/DDBJ whole genome shotgun (WGS) entry which is preliminary data.</text>
</comment>
<evidence type="ECO:0000259" key="9">
    <source>
        <dbReference type="SMART" id="SM00562"/>
    </source>
</evidence>
<organism evidence="10 11">
    <name type="scientific">Salinactinospora qingdaonensis</name>
    <dbReference type="NCBI Taxonomy" id="702744"/>
    <lineage>
        <taxon>Bacteria</taxon>
        <taxon>Bacillati</taxon>
        <taxon>Actinomycetota</taxon>
        <taxon>Actinomycetes</taxon>
        <taxon>Streptosporangiales</taxon>
        <taxon>Nocardiopsidaceae</taxon>
        <taxon>Salinactinospora</taxon>
    </lineage>
</organism>
<keyword evidence="11" id="KW-1185">Reference proteome</keyword>
<comment type="subunit">
    <text evidence="6">Homotetramer.</text>
</comment>
<keyword evidence="6" id="KW-0460">Magnesium</keyword>
<evidence type="ECO:0000313" key="11">
    <source>
        <dbReference type="Proteomes" id="UP001500908"/>
    </source>
</evidence>
<feature type="active site" description="Pros-phosphohistidine intermediate" evidence="6 7">
    <location>
        <position position="122"/>
    </location>
</feature>
<dbReference type="HAMAP" id="MF_00451">
    <property type="entry name" value="NDP_kinase"/>
    <property type="match status" value="1"/>
</dbReference>
<evidence type="ECO:0000256" key="3">
    <source>
        <dbReference type="ARBA" id="ARBA00022679"/>
    </source>
</evidence>
<dbReference type="PANTHER" id="PTHR11349">
    <property type="entry name" value="NUCLEOSIDE DIPHOSPHATE KINASE"/>
    <property type="match status" value="1"/>
</dbReference>
<evidence type="ECO:0000313" key="10">
    <source>
        <dbReference type="EMBL" id="GAA3724506.1"/>
    </source>
</evidence>
<dbReference type="CDD" id="cd04413">
    <property type="entry name" value="NDPk_I"/>
    <property type="match status" value="1"/>
</dbReference>
<feature type="binding site" evidence="6 7">
    <location>
        <position position="16"/>
    </location>
    <ligand>
        <name>ATP</name>
        <dbReference type="ChEBI" id="CHEBI:30616"/>
    </ligand>
</feature>
<dbReference type="GO" id="GO:0016301">
    <property type="term" value="F:kinase activity"/>
    <property type="evidence" value="ECO:0007669"/>
    <property type="project" value="UniProtKB-KW"/>
</dbReference>
<evidence type="ECO:0000256" key="6">
    <source>
        <dbReference type="HAMAP-Rule" id="MF_00451"/>
    </source>
</evidence>
<dbReference type="PROSITE" id="PS51374">
    <property type="entry name" value="NDPK_LIKE"/>
    <property type="match status" value="1"/>
</dbReference>
<accession>A0ABP7EU96</accession>
<evidence type="ECO:0000256" key="8">
    <source>
        <dbReference type="RuleBase" id="RU004011"/>
    </source>
</evidence>
<feature type="binding site" evidence="6 7">
    <location>
        <position position="64"/>
    </location>
    <ligand>
        <name>ATP</name>
        <dbReference type="ChEBI" id="CHEBI:30616"/>
    </ligand>
</feature>
<keyword evidence="6" id="KW-0597">Phosphoprotein</keyword>
<keyword evidence="4 6" id="KW-0418">Kinase</keyword>